<reference evidence="2 3" key="1">
    <citation type="journal article" date="2022" name="G3 (Bethesda)">
        <title>Evaluating Illumina-, Nanopore-, and PacBio-based genome assembly strategies with the bald notothen, Trematomus borchgrevinki.</title>
        <authorList>
            <person name="Rayamajhi N."/>
            <person name="Cheng C.C."/>
            <person name="Catchen J.M."/>
        </authorList>
    </citation>
    <scope>NUCLEOTIDE SEQUENCE [LARGE SCALE GENOMIC DNA]</scope>
    <source>
        <strain evidence="2">AGRC-2024</strain>
    </source>
</reference>
<evidence type="ECO:0000313" key="3">
    <source>
        <dbReference type="Proteomes" id="UP001619887"/>
    </source>
</evidence>
<keyword evidence="3" id="KW-1185">Reference proteome</keyword>
<proteinExistence type="predicted"/>
<organism evidence="2 3">
    <name type="scientific">Pagothenia borchgrevinki</name>
    <name type="common">Bald rockcod</name>
    <name type="synonym">Trematomus borchgrevinki</name>
    <dbReference type="NCBI Taxonomy" id="8213"/>
    <lineage>
        <taxon>Eukaryota</taxon>
        <taxon>Metazoa</taxon>
        <taxon>Chordata</taxon>
        <taxon>Craniata</taxon>
        <taxon>Vertebrata</taxon>
        <taxon>Euteleostomi</taxon>
        <taxon>Actinopterygii</taxon>
        <taxon>Neopterygii</taxon>
        <taxon>Teleostei</taxon>
        <taxon>Neoteleostei</taxon>
        <taxon>Acanthomorphata</taxon>
        <taxon>Eupercaria</taxon>
        <taxon>Perciformes</taxon>
        <taxon>Notothenioidei</taxon>
        <taxon>Nototheniidae</taxon>
        <taxon>Pagothenia</taxon>
    </lineage>
</organism>
<name>A0ABD2GLD5_PAGBO</name>
<accession>A0ABD2GLD5</accession>
<protein>
    <submittedName>
        <fullName evidence="2">Uncharacterized protein</fullName>
    </submittedName>
</protein>
<reference evidence="2 3" key="2">
    <citation type="journal article" date="2024" name="G3 (Bethesda)">
        <title>The genome of the cryopelagic Antarctic bald notothen, Trematomus borchgrevinki.</title>
        <authorList>
            <person name="Rayamajhi N."/>
            <person name="Rivera-Colon A.G."/>
            <person name="Minhas B.F."/>
            <person name="Cheng C.C."/>
            <person name="Catchen J.M."/>
        </authorList>
    </citation>
    <scope>NUCLEOTIDE SEQUENCE [LARGE SCALE GENOMIC DNA]</scope>
    <source>
        <strain evidence="2">AGRC-2024</strain>
    </source>
</reference>
<comment type="caution">
    <text evidence="2">The sequence shown here is derived from an EMBL/GenBank/DDBJ whole genome shotgun (WGS) entry which is preliminary data.</text>
</comment>
<evidence type="ECO:0000313" key="2">
    <source>
        <dbReference type="EMBL" id="KAL3054749.1"/>
    </source>
</evidence>
<evidence type="ECO:0000256" key="1">
    <source>
        <dbReference type="SAM" id="MobiDB-lite"/>
    </source>
</evidence>
<dbReference type="EMBL" id="JBIYXZ010002077">
    <property type="protein sequence ID" value="KAL3054749.1"/>
    <property type="molecule type" value="Genomic_DNA"/>
</dbReference>
<feature type="region of interest" description="Disordered" evidence="1">
    <location>
        <begin position="76"/>
        <end position="103"/>
    </location>
</feature>
<dbReference type="Proteomes" id="UP001619887">
    <property type="component" value="Unassembled WGS sequence"/>
</dbReference>
<sequence length="103" mass="12087">MVMEIADLRTQLKKAQKKAVAESNAMELEQKLQTQQRENRKLENANKDLKQDVQELKTSCSNDVNLQCDDLQRQLQQSQEDADRLQRQLHEKDANHKTLQQEL</sequence>
<gene>
    <name evidence="2" type="ORF">OYC64_017644</name>
</gene>
<feature type="compositionally biased region" description="Basic and acidic residues" evidence="1">
    <location>
        <begin position="81"/>
        <end position="96"/>
    </location>
</feature>
<dbReference type="AlphaFoldDB" id="A0ABD2GLD5"/>